<accession>A0A077DJR4</accession>
<dbReference type="PANTHER" id="PTHR30035:SF3">
    <property type="entry name" value="INTERMEMBRANE PHOSPHOLIPID TRANSPORT SYSTEM LIPOPROTEIN MLAA"/>
    <property type="match status" value="1"/>
</dbReference>
<proteinExistence type="inferred from homology"/>
<evidence type="ECO:0000313" key="6">
    <source>
        <dbReference type="Proteomes" id="UP000028945"/>
    </source>
</evidence>
<dbReference type="eggNOG" id="COG2853">
    <property type="taxonomic scope" value="Bacteria"/>
</dbReference>
<feature type="chain" id="PRO_5001717556" description="ABC transporter" evidence="4">
    <location>
        <begin position="23"/>
        <end position="270"/>
    </location>
</feature>
<sequence length="270" mass="29290">MKKYLLILACAGILSACSTTNPDDPLEPYNRAVYAFNDTVDSIVLKPVAKAYNRYVPAVARECIHGVYSNVGEVWSGANSLAQGSFIDFFNTIGRVLFNTTMGGGGCKDLAAERGLPAISNDFGVTLAKWGVGRGPYLVLPFFGPSTFRDAAGMAVDAWVPSALNASLLDIYPVRVRNPVYALKWVDVRASYLQAESLVDNIALDKYSFIRDSYLQLRKARINGVTGGSGVPSYEDPDQDDNSKAAPNVPQYDDPEDALNVPQYDDPDSP</sequence>
<dbReference type="EMBL" id="CP009238">
    <property type="protein sequence ID" value="AIL33328.1"/>
    <property type="molecule type" value="Genomic_DNA"/>
</dbReference>
<dbReference type="Pfam" id="PF04333">
    <property type="entry name" value="MlaA"/>
    <property type="match status" value="1"/>
</dbReference>
<evidence type="ECO:0000256" key="3">
    <source>
        <dbReference type="SAM" id="MobiDB-lite"/>
    </source>
</evidence>
<dbReference type="RefSeq" id="WP_038501257.1">
    <property type="nucleotide sequence ID" value="NZ_AFWK01000097.1"/>
</dbReference>
<evidence type="ECO:0000256" key="4">
    <source>
        <dbReference type="SAM" id="SignalP"/>
    </source>
</evidence>
<dbReference type="Proteomes" id="UP000028945">
    <property type="component" value="Chromosome"/>
</dbReference>
<feature type="signal peptide" evidence="4">
    <location>
        <begin position="1"/>
        <end position="22"/>
    </location>
</feature>
<keyword evidence="2 4" id="KW-0732">Signal</keyword>
<dbReference type="OrthoDB" id="9785326at2"/>
<evidence type="ECO:0000313" key="5">
    <source>
        <dbReference type="EMBL" id="AIL33328.1"/>
    </source>
</evidence>
<evidence type="ECO:0008006" key="7">
    <source>
        <dbReference type="Google" id="ProtNLM"/>
    </source>
</evidence>
<protein>
    <recommendedName>
        <fullName evidence="7">ABC transporter</fullName>
    </recommendedName>
</protein>
<comment type="similarity">
    <text evidence="1">Belongs to the MlaA family.</text>
</comment>
<dbReference type="InterPro" id="IPR007428">
    <property type="entry name" value="MlaA"/>
</dbReference>
<dbReference type="PANTHER" id="PTHR30035">
    <property type="entry name" value="LIPOPROTEIN VACJ-RELATED"/>
    <property type="match status" value="1"/>
</dbReference>
<dbReference type="KEGG" id="bpsi:IX83_08455"/>
<dbReference type="HOGENOM" id="CLU_059326_1_1_4"/>
<reference evidence="5 6" key="1">
    <citation type="journal article" date="2014" name="BMC Genomics">
        <title>A genomic perspective on a new bacterial genus and species from the Alcaligenaceae family, Basilea psittacipulmonis.</title>
        <authorList>
            <person name="Whiteson K.L."/>
            <person name="Hernandez D."/>
            <person name="Lazarevic V."/>
            <person name="Gaia N."/>
            <person name="Farinelli L."/>
            <person name="Francois P."/>
            <person name="Pilo P."/>
            <person name="Frey J."/>
            <person name="Schrenzel J."/>
        </authorList>
    </citation>
    <scope>NUCLEOTIDE SEQUENCE [LARGE SCALE GENOMIC DNA]</scope>
    <source>
        <strain evidence="5 6">DSM 24701</strain>
    </source>
</reference>
<evidence type="ECO:0000256" key="1">
    <source>
        <dbReference type="ARBA" id="ARBA00010634"/>
    </source>
</evidence>
<dbReference type="STRING" id="1072685.IX83_08455"/>
<gene>
    <name evidence="5" type="ORF">IX83_08455</name>
</gene>
<dbReference type="PROSITE" id="PS51257">
    <property type="entry name" value="PROKAR_LIPOPROTEIN"/>
    <property type="match status" value="1"/>
</dbReference>
<keyword evidence="6" id="KW-1185">Reference proteome</keyword>
<name>A0A077DJR4_9BURK</name>
<organism evidence="5 6">
    <name type="scientific">Basilea psittacipulmonis DSM 24701</name>
    <dbReference type="NCBI Taxonomy" id="1072685"/>
    <lineage>
        <taxon>Bacteria</taxon>
        <taxon>Pseudomonadati</taxon>
        <taxon>Pseudomonadota</taxon>
        <taxon>Betaproteobacteria</taxon>
        <taxon>Burkholderiales</taxon>
        <taxon>Alcaligenaceae</taxon>
        <taxon>Basilea</taxon>
    </lineage>
</organism>
<dbReference type="AlphaFoldDB" id="A0A077DJR4"/>
<feature type="region of interest" description="Disordered" evidence="3">
    <location>
        <begin position="226"/>
        <end position="270"/>
    </location>
</feature>
<dbReference type="PRINTS" id="PR01805">
    <property type="entry name" value="VACJLIPOPROT"/>
</dbReference>
<dbReference type="GO" id="GO:0016020">
    <property type="term" value="C:membrane"/>
    <property type="evidence" value="ECO:0007669"/>
    <property type="project" value="InterPro"/>
</dbReference>
<evidence type="ECO:0000256" key="2">
    <source>
        <dbReference type="ARBA" id="ARBA00022729"/>
    </source>
</evidence>
<dbReference type="GO" id="GO:0120010">
    <property type="term" value="P:intermembrane phospholipid transfer"/>
    <property type="evidence" value="ECO:0007669"/>
    <property type="project" value="TreeGrafter"/>
</dbReference>